<sequence>MSASPLSYSGSIYVHANSSKVDRYKTWTHMLKNLSLEVDHSFRSVTLGTMDLDDHSEIAIATLMSSCNGLVLIFRALAYHPAESSFFKIVRFQGSTRLNVFNSETGDWSTSPFQLEKDVTKAKWVEQSAYLQGAIYRLSMSGHMLRFTVDKVVNKKDLARAIDIPSAIDKSEIPELQVGLSNGRIRLAMKLQIKPLKKE</sequence>
<dbReference type="AlphaFoldDB" id="A0A1R3JU13"/>
<dbReference type="Proteomes" id="UP000187203">
    <property type="component" value="Unassembled WGS sequence"/>
</dbReference>
<gene>
    <name evidence="1" type="ORF">COLO4_14087</name>
</gene>
<evidence type="ECO:0000313" key="1">
    <source>
        <dbReference type="EMBL" id="OMO98177.1"/>
    </source>
</evidence>
<organism evidence="1 2">
    <name type="scientific">Corchorus olitorius</name>
    <dbReference type="NCBI Taxonomy" id="93759"/>
    <lineage>
        <taxon>Eukaryota</taxon>
        <taxon>Viridiplantae</taxon>
        <taxon>Streptophyta</taxon>
        <taxon>Embryophyta</taxon>
        <taxon>Tracheophyta</taxon>
        <taxon>Spermatophyta</taxon>
        <taxon>Magnoliopsida</taxon>
        <taxon>eudicotyledons</taxon>
        <taxon>Gunneridae</taxon>
        <taxon>Pentapetalae</taxon>
        <taxon>rosids</taxon>
        <taxon>malvids</taxon>
        <taxon>Malvales</taxon>
        <taxon>Malvaceae</taxon>
        <taxon>Grewioideae</taxon>
        <taxon>Apeibeae</taxon>
        <taxon>Corchorus</taxon>
    </lineage>
</organism>
<proteinExistence type="predicted"/>
<protein>
    <submittedName>
        <fullName evidence="1">Uncharacterized protein</fullName>
    </submittedName>
</protein>
<comment type="caution">
    <text evidence="1">The sequence shown here is derived from an EMBL/GenBank/DDBJ whole genome shotgun (WGS) entry which is preliminary data.</text>
</comment>
<dbReference type="EMBL" id="AWUE01015375">
    <property type="protein sequence ID" value="OMO98177.1"/>
    <property type="molecule type" value="Genomic_DNA"/>
</dbReference>
<accession>A0A1R3JU13</accession>
<evidence type="ECO:0000313" key="2">
    <source>
        <dbReference type="Proteomes" id="UP000187203"/>
    </source>
</evidence>
<reference evidence="2" key="1">
    <citation type="submission" date="2013-09" db="EMBL/GenBank/DDBJ databases">
        <title>Corchorus olitorius genome sequencing.</title>
        <authorList>
            <person name="Alam M."/>
            <person name="Haque M.S."/>
            <person name="Islam M.S."/>
            <person name="Emdad E.M."/>
            <person name="Islam M.M."/>
            <person name="Ahmed B."/>
            <person name="Halim A."/>
            <person name="Hossen Q.M.M."/>
            <person name="Hossain M.Z."/>
            <person name="Ahmed R."/>
            <person name="Khan M.M."/>
            <person name="Islam R."/>
            <person name="Rashid M.M."/>
            <person name="Khan S.A."/>
            <person name="Rahman M.S."/>
            <person name="Alam M."/>
            <person name="Yahiya A.S."/>
            <person name="Khan M.S."/>
            <person name="Azam M.S."/>
            <person name="Haque T."/>
            <person name="Lashkar M.Z.H."/>
            <person name="Akhand A.I."/>
            <person name="Morshed G."/>
            <person name="Roy S."/>
            <person name="Uddin K.S."/>
            <person name="Rabeya T."/>
            <person name="Hossain A.S."/>
            <person name="Chowdhury A."/>
            <person name="Snigdha A.R."/>
            <person name="Mortoza M.S."/>
            <person name="Matin S.A."/>
            <person name="Hoque S.M.E."/>
            <person name="Islam M.K."/>
            <person name="Roy D.K."/>
            <person name="Haider R."/>
            <person name="Moosa M.M."/>
            <person name="Elias S.M."/>
            <person name="Hasan A.M."/>
            <person name="Jahan S."/>
            <person name="Shafiuddin M."/>
            <person name="Mahmood N."/>
            <person name="Shommy N.S."/>
        </authorList>
    </citation>
    <scope>NUCLEOTIDE SEQUENCE [LARGE SCALE GENOMIC DNA]</scope>
    <source>
        <strain evidence="2">cv. O-4</strain>
    </source>
</reference>
<keyword evidence="2" id="KW-1185">Reference proteome</keyword>
<name>A0A1R3JU13_9ROSI</name>
<dbReference type="OrthoDB" id="1181706at2759"/>